<dbReference type="SUPFAM" id="SSF55729">
    <property type="entry name" value="Acyl-CoA N-acyltransferases (Nat)"/>
    <property type="match status" value="2"/>
</dbReference>
<evidence type="ECO:0000313" key="4">
    <source>
        <dbReference type="EMBL" id="MBD2871619.1"/>
    </source>
</evidence>
<dbReference type="Gene3D" id="3.40.630.30">
    <property type="match status" value="1"/>
</dbReference>
<dbReference type="InterPro" id="IPR016181">
    <property type="entry name" value="Acyl_CoA_acyltransferase"/>
</dbReference>
<accession>A0A927CP72</accession>
<name>A0A927CP72_9BACL</name>
<sequence>MNITLRALRLPEDYEAIARLLNTVWSEPSTADSLHEADEKLYEVGHTWMDENGLLAGYDRERRVAVTEDGEIIGYAWSWRAPWTEPGYLCNTLVVAEACRNRGAGKLLLRHMAEWASGLGASAMLAEVWDDNEAAIGFARRRGFVIERHAYQSLLRLGGDNERLERALSGFTEPPGIRFLTLADEPGENSERKLFRVYEESMRDIPSFLGDMPDFNEWRKWYLQVDGYAPERVIIAADGDRFVGLTNVLLNAQTGGMYHEYTGVSRDYRGRGIGSALKVRAVRLAQDKGAAYIRTDNDSLNEPILKINRKLGYEPLRGAYRIVAPLEHVLQSFDVMENIP</sequence>
<dbReference type="Pfam" id="PF00583">
    <property type="entry name" value="Acetyltransf_1"/>
    <property type="match status" value="2"/>
</dbReference>
<keyword evidence="1" id="KW-0808">Transferase</keyword>
<gene>
    <name evidence="4" type="ORF">IDH41_23800</name>
</gene>
<feature type="domain" description="N-acetyltransferase" evidence="3">
    <location>
        <begin position="195"/>
        <end position="331"/>
    </location>
</feature>
<dbReference type="EMBL" id="JACXIY010000033">
    <property type="protein sequence ID" value="MBD2871619.1"/>
    <property type="molecule type" value="Genomic_DNA"/>
</dbReference>
<dbReference type="Proteomes" id="UP000632125">
    <property type="component" value="Unassembled WGS sequence"/>
</dbReference>
<evidence type="ECO:0000259" key="3">
    <source>
        <dbReference type="PROSITE" id="PS51186"/>
    </source>
</evidence>
<evidence type="ECO:0000313" key="5">
    <source>
        <dbReference type="Proteomes" id="UP000632125"/>
    </source>
</evidence>
<dbReference type="PROSITE" id="PS51186">
    <property type="entry name" value="GNAT"/>
    <property type="match status" value="2"/>
</dbReference>
<dbReference type="PANTHER" id="PTHR43877">
    <property type="entry name" value="AMINOALKYLPHOSPHONATE N-ACETYLTRANSFERASE-RELATED-RELATED"/>
    <property type="match status" value="1"/>
</dbReference>
<evidence type="ECO:0000256" key="2">
    <source>
        <dbReference type="ARBA" id="ARBA00023315"/>
    </source>
</evidence>
<dbReference type="RefSeq" id="WP_190865578.1">
    <property type="nucleotide sequence ID" value="NZ_JACXIY010000033.1"/>
</dbReference>
<keyword evidence="5" id="KW-1185">Reference proteome</keyword>
<organism evidence="4 5">
    <name type="scientific">Paenibacillus arenilitoris</name>
    <dbReference type="NCBI Taxonomy" id="2772299"/>
    <lineage>
        <taxon>Bacteria</taxon>
        <taxon>Bacillati</taxon>
        <taxon>Bacillota</taxon>
        <taxon>Bacilli</taxon>
        <taxon>Bacillales</taxon>
        <taxon>Paenibacillaceae</taxon>
        <taxon>Paenibacillus</taxon>
    </lineage>
</organism>
<dbReference type="CDD" id="cd04301">
    <property type="entry name" value="NAT_SF"/>
    <property type="match status" value="2"/>
</dbReference>
<dbReference type="InterPro" id="IPR050832">
    <property type="entry name" value="Bact_Acetyltransf"/>
</dbReference>
<dbReference type="InterPro" id="IPR000182">
    <property type="entry name" value="GNAT_dom"/>
</dbReference>
<keyword evidence="2" id="KW-0012">Acyltransferase</keyword>
<protein>
    <submittedName>
        <fullName evidence="4">GNAT family N-acetyltransferase</fullName>
    </submittedName>
</protein>
<reference evidence="4" key="1">
    <citation type="submission" date="2020-09" db="EMBL/GenBank/DDBJ databases">
        <title>A novel bacterium of genus Paenibacillus, isolated from South China Sea.</title>
        <authorList>
            <person name="Huang H."/>
            <person name="Mo K."/>
            <person name="Hu Y."/>
        </authorList>
    </citation>
    <scope>NUCLEOTIDE SEQUENCE</scope>
    <source>
        <strain evidence="4">IB182493</strain>
    </source>
</reference>
<dbReference type="AlphaFoldDB" id="A0A927CP72"/>
<evidence type="ECO:0000256" key="1">
    <source>
        <dbReference type="ARBA" id="ARBA00022679"/>
    </source>
</evidence>
<dbReference type="GO" id="GO:0016747">
    <property type="term" value="F:acyltransferase activity, transferring groups other than amino-acyl groups"/>
    <property type="evidence" value="ECO:0007669"/>
    <property type="project" value="InterPro"/>
</dbReference>
<comment type="caution">
    <text evidence="4">The sequence shown here is derived from an EMBL/GenBank/DDBJ whole genome shotgun (WGS) entry which is preliminary data.</text>
</comment>
<proteinExistence type="predicted"/>
<feature type="domain" description="N-acetyltransferase" evidence="3">
    <location>
        <begin position="3"/>
        <end position="169"/>
    </location>
</feature>